<dbReference type="EMBL" id="LIAE01010292">
    <property type="protein sequence ID" value="PAV63786.1"/>
    <property type="molecule type" value="Genomic_DNA"/>
</dbReference>
<evidence type="ECO:0000259" key="9">
    <source>
        <dbReference type="PROSITE" id="PS51194"/>
    </source>
</evidence>
<evidence type="ECO:0000259" key="8">
    <source>
        <dbReference type="PROSITE" id="PS51192"/>
    </source>
</evidence>
<keyword evidence="11" id="KW-1185">Reference proteome</keyword>
<dbReference type="OrthoDB" id="196131at2759"/>
<dbReference type="EC" id="3.6.4.13" evidence="1"/>
<dbReference type="FunFam" id="3.40.50.300:FF:000079">
    <property type="entry name" value="probable ATP-dependent RNA helicase DDX17"/>
    <property type="match status" value="1"/>
</dbReference>
<keyword evidence="2 7" id="KW-0547">Nucleotide-binding</keyword>
<dbReference type="CDD" id="cd18787">
    <property type="entry name" value="SF2_C_DEAD"/>
    <property type="match status" value="1"/>
</dbReference>
<dbReference type="InterPro" id="IPR011545">
    <property type="entry name" value="DEAD/DEAH_box_helicase_dom"/>
</dbReference>
<keyword evidence="4 7" id="KW-0347">Helicase</keyword>
<dbReference type="Pfam" id="PF00270">
    <property type="entry name" value="DEAD"/>
    <property type="match status" value="1"/>
</dbReference>
<dbReference type="Pfam" id="PF00271">
    <property type="entry name" value="Helicase_C"/>
    <property type="match status" value="1"/>
</dbReference>
<gene>
    <name evidence="10" type="ORF">WR25_26297</name>
</gene>
<dbReference type="PROSITE" id="PS51194">
    <property type="entry name" value="HELICASE_CTER"/>
    <property type="match status" value="1"/>
</dbReference>
<comment type="similarity">
    <text evidence="7">Belongs to the DEAD box helicase family.</text>
</comment>
<proteinExistence type="inferred from homology"/>
<dbReference type="InterPro" id="IPR001650">
    <property type="entry name" value="Helicase_C-like"/>
</dbReference>
<dbReference type="InterPro" id="IPR027417">
    <property type="entry name" value="P-loop_NTPase"/>
</dbReference>
<evidence type="ECO:0000256" key="2">
    <source>
        <dbReference type="ARBA" id="ARBA00022741"/>
    </source>
</evidence>
<sequence length="507" mass="58125">MLRVLRIASSRSWLIQSTSAFSQTPQNRSYGRPDNAKFAQRGEFVERNPVKRYNYGDEAVNGVNTRLRSRVPPPPPIESNPRNAIKIEKNFYQESESVKNRNQEEIDSWIVENNVTLQGRFLPRPIFDFKEAGFPPMIAQMVQRNYDKPTAIQSISWPIAMSGKDIISIAQTGSGKTLAFMLPGLMHIAKQTYRQRGDGPALCVLLPTRELAQQVQAVSKDYCNALNLKYACLFGGAARSRQQMELERGPDVVFATPGRLLDFLESNETNLRSCSYLVLDEADRMLDMGFEPQIRKIMQWIRPDRQTLMFSATWPKEVRSLAALFQKDAAFLNVGSLELAANHNITQIVEVIEENEKQKRLMALLGSIMKEPESERKTLIFVETKKKADDLSRWMRRKGWPCLCTHGDKSQTERDRVMYEFKNGNSQILLATDVAARGLGKFKYIYFYFENKCKFSQMWTTSKWSSTTIFRTTLNTMCTGLDEQAGGIKREPLTPFSLRKTLEERRT</sequence>
<evidence type="ECO:0000313" key="10">
    <source>
        <dbReference type="EMBL" id="PAV63786.1"/>
    </source>
</evidence>
<evidence type="ECO:0000256" key="4">
    <source>
        <dbReference type="ARBA" id="ARBA00022806"/>
    </source>
</evidence>
<evidence type="ECO:0000256" key="5">
    <source>
        <dbReference type="ARBA" id="ARBA00022840"/>
    </source>
</evidence>
<name>A0A2A2JPP6_9BILA</name>
<dbReference type="GO" id="GO:0003724">
    <property type="term" value="F:RNA helicase activity"/>
    <property type="evidence" value="ECO:0007669"/>
    <property type="project" value="UniProtKB-EC"/>
</dbReference>
<dbReference type="GO" id="GO:0043186">
    <property type="term" value="C:P granule"/>
    <property type="evidence" value="ECO:0007669"/>
    <property type="project" value="UniProtKB-ARBA"/>
</dbReference>
<protein>
    <recommendedName>
        <fullName evidence="1">RNA helicase</fullName>
        <ecNumber evidence="1">3.6.4.13</ecNumber>
    </recommendedName>
</protein>
<keyword evidence="5 7" id="KW-0067">ATP-binding</keyword>
<dbReference type="STRING" id="2018661.A0A2A2JPP6"/>
<feature type="domain" description="Helicase C-terminal" evidence="9">
    <location>
        <begin position="344"/>
        <end position="507"/>
    </location>
</feature>
<dbReference type="Gene3D" id="3.40.50.300">
    <property type="entry name" value="P-loop containing nucleotide triphosphate hydrolases"/>
    <property type="match status" value="2"/>
</dbReference>
<dbReference type="GO" id="GO:0005524">
    <property type="term" value="F:ATP binding"/>
    <property type="evidence" value="ECO:0007669"/>
    <property type="project" value="UniProtKB-KW"/>
</dbReference>
<evidence type="ECO:0000256" key="6">
    <source>
        <dbReference type="ARBA" id="ARBA00047984"/>
    </source>
</evidence>
<evidence type="ECO:0000256" key="1">
    <source>
        <dbReference type="ARBA" id="ARBA00012552"/>
    </source>
</evidence>
<dbReference type="GO" id="GO:0003676">
    <property type="term" value="F:nucleic acid binding"/>
    <property type="evidence" value="ECO:0007669"/>
    <property type="project" value="InterPro"/>
</dbReference>
<evidence type="ECO:0000256" key="7">
    <source>
        <dbReference type="RuleBase" id="RU000492"/>
    </source>
</evidence>
<dbReference type="Proteomes" id="UP000218231">
    <property type="component" value="Unassembled WGS sequence"/>
</dbReference>
<comment type="catalytic activity">
    <reaction evidence="6">
        <text>ATP + H2O = ADP + phosphate + H(+)</text>
        <dbReference type="Rhea" id="RHEA:13065"/>
        <dbReference type="ChEBI" id="CHEBI:15377"/>
        <dbReference type="ChEBI" id="CHEBI:15378"/>
        <dbReference type="ChEBI" id="CHEBI:30616"/>
        <dbReference type="ChEBI" id="CHEBI:43474"/>
        <dbReference type="ChEBI" id="CHEBI:456216"/>
        <dbReference type="EC" id="3.6.4.13"/>
    </reaction>
</comment>
<organism evidence="10 11">
    <name type="scientific">Diploscapter pachys</name>
    <dbReference type="NCBI Taxonomy" id="2018661"/>
    <lineage>
        <taxon>Eukaryota</taxon>
        <taxon>Metazoa</taxon>
        <taxon>Ecdysozoa</taxon>
        <taxon>Nematoda</taxon>
        <taxon>Chromadorea</taxon>
        <taxon>Rhabditida</taxon>
        <taxon>Rhabditina</taxon>
        <taxon>Rhabditomorpha</taxon>
        <taxon>Rhabditoidea</taxon>
        <taxon>Rhabditidae</taxon>
        <taxon>Diploscapter</taxon>
    </lineage>
</organism>
<dbReference type="InterPro" id="IPR000629">
    <property type="entry name" value="RNA-helicase_DEAD-box_CS"/>
</dbReference>
<dbReference type="PROSITE" id="PS00039">
    <property type="entry name" value="DEAD_ATP_HELICASE"/>
    <property type="match status" value="1"/>
</dbReference>
<evidence type="ECO:0000313" key="11">
    <source>
        <dbReference type="Proteomes" id="UP000218231"/>
    </source>
</evidence>
<dbReference type="PROSITE" id="PS51192">
    <property type="entry name" value="HELICASE_ATP_BIND_1"/>
    <property type="match status" value="1"/>
</dbReference>
<dbReference type="GO" id="GO:0016787">
    <property type="term" value="F:hydrolase activity"/>
    <property type="evidence" value="ECO:0007669"/>
    <property type="project" value="UniProtKB-KW"/>
</dbReference>
<keyword evidence="3 7" id="KW-0378">Hydrolase</keyword>
<accession>A0A2A2JPP6</accession>
<feature type="domain" description="Helicase ATP-binding" evidence="8">
    <location>
        <begin position="157"/>
        <end position="332"/>
    </location>
</feature>
<comment type="caution">
    <text evidence="10">The sequence shown here is derived from an EMBL/GenBank/DDBJ whole genome shotgun (WGS) entry which is preliminary data.</text>
</comment>
<evidence type="ECO:0000256" key="3">
    <source>
        <dbReference type="ARBA" id="ARBA00022801"/>
    </source>
</evidence>
<dbReference type="InterPro" id="IPR014001">
    <property type="entry name" value="Helicase_ATP-bd"/>
</dbReference>
<dbReference type="SMART" id="SM00487">
    <property type="entry name" value="DEXDc"/>
    <property type="match status" value="1"/>
</dbReference>
<dbReference type="PANTHER" id="PTHR47958">
    <property type="entry name" value="ATP-DEPENDENT RNA HELICASE DBP3"/>
    <property type="match status" value="1"/>
</dbReference>
<dbReference type="AlphaFoldDB" id="A0A2A2JPP6"/>
<dbReference type="SUPFAM" id="SSF52540">
    <property type="entry name" value="P-loop containing nucleoside triphosphate hydrolases"/>
    <property type="match status" value="2"/>
</dbReference>
<reference evidence="10 11" key="1">
    <citation type="journal article" date="2017" name="Curr. Biol.">
        <title>Genome architecture and evolution of a unichromosomal asexual nematode.</title>
        <authorList>
            <person name="Fradin H."/>
            <person name="Zegar C."/>
            <person name="Gutwein M."/>
            <person name="Lucas J."/>
            <person name="Kovtun M."/>
            <person name="Corcoran D."/>
            <person name="Baugh L.R."/>
            <person name="Kiontke K."/>
            <person name="Gunsalus K."/>
            <person name="Fitch D.H."/>
            <person name="Piano F."/>
        </authorList>
    </citation>
    <scope>NUCLEOTIDE SEQUENCE [LARGE SCALE GENOMIC DNA]</scope>
    <source>
        <strain evidence="10">PF1309</strain>
    </source>
</reference>